<dbReference type="PROSITE" id="PS01137">
    <property type="entry name" value="TATD_1"/>
    <property type="match status" value="1"/>
</dbReference>
<dbReference type="FunFam" id="3.20.20.140:FF:000005">
    <property type="entry name" value="TatD family hydrolase"/>
    <property type="match status" value="1"/>
</dbReference>
<reference evidence="5 6" key="1">
    <citation type="submission" date="2018-05" db="EMBL/GenBank/DDBJ databases">
        <title>The complete genome of Lysobacter maris HZ9B, a marine bacterium antagonistic against terrestrial plant pathogens.</title>
        <authorList>
            <person name="Zhang X.-Q."/>
        </authorList>
    </citation>
    <scope>NUCLEOTIDE SEQUENCE [LARGE SCALE GENOMIC DNA]</scope>
    <source>
        <strain evidence="5 6">HZ9B</strain>
    </source>
</reference>
<comment type="similarity">
    <text evidence="1">Belongs to the metallo-dependent hydrolases superfamily. TatD-type hydrolase family.</text>
</comment>
<dbReference type="PROSITE" id="PS01090">
    <property type="entry name" value="TATD_2"/>
    <property type="match status" value="1"/>
</dbReference>
<dbReference type="Proteomes" id="UP000249447">
    <property type="component" value="Chromosome"/>
</dbReference>
<evidence type="ECO:0000256" key="1">
    <source>
        <dbReference type="ARBA" id="ARBA00009275"/>
    </source>
</evidence>
<feature type="binding site" evidence="4">
    <location>
        <position position="6"/>
    </location>
    <ligand>
        <name>a divalent metal cation</name>
        <dbReference type="ChEBI" id="CHEBI:60240"/>
        <label>1</label>
    </ligand>
</feature>
<feature type="binding site" evidence="4">
    <location>
        <position position="201"/>
    </location>
    <ligand>
        <name>a divalent metal cation</name>
        <dbReference type="ChEBI" id="CHEBI:60240"/>
        <label>1</label>
    </ligand>
</feature>
<dbReference type="GO" id="GO:0005829">
    <property type="term" value="C:cytosol"/>
    <property type="evidence" value="ECO:0007669"/>
    <property type="project" value="TreeGrafter"/>
</dbReference>
<keyword evidence="6" id="KW-1185">Reference proteome</keyword>
<dbReference type="GO" id="GO:0016788">
    <property type="term" value="F:hydrolase activity, acting on ester bonds"/>
    <property type="evidence" value="ECO:0007669"/>
    <property type="project" value="InterPro"/>
</dbReference>
<name>A0A2U9T402_9GAMM</name>
<dbReference type="InterPro" id="IPR001130">
    <property type="entry name" value="TatD-like"/>
</dbReference>
<gene>
    <name evidence="5" type="ORF">C9I47_1737</name>
</gene>
<accession>A0A2U9T402</accession>
<dbReference type="InterPro" id="IPR018228">
    <property type="entry name" value="DNase_TatD-rel_CS"/>
</dbReference>
<dbReference type="GO" id="GO:0046872">
    <property type="term" value="F:metal ion binding"/>
    <property type="evidence" value="ECO:0007669"/>
    <property type="project" value="UniProtKB-KW"/>
</dbReference>
<feature type="binding site" evidence="4">
    <location>
        <position position="151"/>
    </location>
    <ligand>
        <name>a divalent metal cation</name>
        <dbReference type="ChEBI" id="CHEBI:60240"/>
        <label>2</label>
    </ligand>
</feature>
<dbReference type="PIRSF" id="PIRSF005902">
    <property type="entry name" value="DNase_TatD"/>
    <property type="match status" value="1"/>
</dbReference>
<evidence type="ECO:0000313" key="5">
    <source>
        <dbReference type="EMBL" id="AWV07426.1"/>
    </source>
</evidence>
<dbReference type="Gene3D" id="3.20.20.140">
    <property type="entry name" value="Metal-dependent hydrolases"/>
    <property type="match status" value="1"/>
</dbReference>
<dbReference type="AlphaFoldDB" id="A0A2U9T402"/>
<protein>
    <submittedName>
        <fullName evidence="5">DNAase</fullName>
    </submittedName>
</protein>
<dbReference type="EMBL" id="CP029843">
    <property type="protein sequence ID" value="AWV07426.1"/>
    <property type="molecule type" value="Genomic_DNA"/>
</dbReference>
<organism evidence="5 6">
    <name type="scientific">Marilutibacter maris</name>
    <dbReference type="NCBI Taxonomy" id="1605891"/>
    <lineage>
        <taxon>Bacteria</taxon>
        <taxon>Pseudomonadati</taxon>
        <taxon>Pseudomonadota</taxon>
        <taxon>Gammaproteobacteria</taxon>
        <taxon>Lysobacterales</taxon>
        <taxon>Lysobacteraceae</taxon>
        <taxon>Marilutibacter</taxon>
    </lineage>
</organism>
<dbReference type="SUPFAM" id="SSF51556">
    <property type="entry name" value="Metallo-dependent hydrolases"/>
    <property type="match status" value="1"/>
</dbReference>
<feature type="binding site" evidence="4">
    <location>
        <position position="8"/>
    </location>
    <ligand>
        <name>a divalent metal cation</name>
        <dbReference type="ChEBI" id="CHEBI:60240"/>
        <label>1</label>
    </ligand>
</feature>
<dbReference type="CDD" id="cd01310">
    <property type="entry name" value="TatD_DNAse"/>
    <property type="match status" value="1"/>
</dbReference>
<dbReference type="PANTHER" id="PTHR46124">
    <property type="entry name" value="D-AMINOACYL-TRNA DEACYLASE"/>
    <property type="match status" value="1"/>
</dbReference>
<evidence type="ECO:0000256" key="2">
    <source>
        <dbReference type="ARBA" id="ARBA00022723"/>
    </source>
</evidence>
<keyword evidence="2 4" id="KW-0479">Metal-binding</keyword>
<feature type="binding site" evidence="4">
    <location>
        <position position="92"/>
    </location>
    <ligand>
        <name>a divalent metal cation</name>
        <dbReference type="ChEBI" id="CHEBI:60240"/>
        <label>1</label>
    </ligand>
</feature>
<evidence type="ECO:0000256" key="4">
    <source>
        <dbReference type="PIRSR" id="PIRSR005902-1"/>
    </source>
</evidence>
<dbReference type="InterPro" id="IPR032466">
    <property type="entry name" value="Metal_Hydrolase"/>
</dbReference>
<dbReference type="PANTHER" id="PTHR46124:SF3">
    <property type="entry name" value="HYDROLASE"/>
    <property type="match status" value="1"/>
</dbReference>
<dbReference type="Pfam" id="PF01026">
    <property type="entry name" value="TatD_DNase"/>
    <property type="match status" value="1"/>
</dbReference>
<evidence type="ECO:0000313" key="6">
    <source>
        <dbReference type="Proteomes" id="UP000249447"/>
    </source>
</evidence>
<sequence length="265" mass="28991">MLIDSHCHLDASEFDADRREVIARARAAGVLRQIVPAVAAAGWPGLRETCRLAPGLHPAYGLHPMYLAGHRDEHLGQLREWIERERPVAVGECGLDFFVDDLDPEQQAHYFDAQLRLAREFELPVIVHARRAVDAVIAAIRRFAPLRGVVHSFSGSADQARRLYALGFLIGLGGPVTYERANRVRRIAAQVPLDSLLLETDAPDQPDAGIRGQRNEPARLPRVLDTIAGLRDIAPDELARATAANAERLFALPAIDTHGSPVGAA</sequence>
<feature type="binding site" evidence="4">
    <location>
        <position position="128"/>
    </location>
    <ligand>
        <name>a divalent metal cation</name>
        <dbReference type="ChEBI" id="CHEBI:60240"/>
        <label>2</label>
    </ligand>
</feature>
<evidence type="ECO:0000256" key="3">
    <source>
        <dbReference type="ARBA" id="ARBA00022801"/>
    </source>
</evidence>
<dbReference type="OrthoDB" id="9810005at2"/>
<proteinExistence type="inferred from homology"/>
<keyword evidence="3" id="KW-0378">Hydrolase</keyword>
<dbReference type="RefSeq" id="WP_111266531.1">
    <property type="nucleotide sequence ID" value="NZ_CP029843.1"/>
</dbReference>
<dbReference type="KEGG" id="lmb:C9I47_1737"/>